<dbReference type="InterPro" id="IPR052345">
    <property type="entry name" value="Rad_response_metalloprotease"/>
</dbReference>
<comment type="caution">
    <text evidence="2">The sequence shown here is derived from an EMBL/GenBank/DDBJ whole genome shotgun (WGS) entry which is preliminary data.</text>
</comment>
<dbReference type="Proteomes" id="UP000746471">
    <property type="component" value="Unassembled WGS sequence"/>
</dbReference>
<reference evidence="2 3" key="1">
    <citation type="submission" date="2021-05" db="EMBL/GenBank/DDBJ databases">
        <title>Fusibacter ferrireducens sp. nov., an anaerobic, sulfur- and Fe-reducing bacterium isolated from the mangrove sediment.</title>
        <authorList>
            <person name="Qiu D."/>
        </authorList>
    </citation>
    <scope>NUCLEOTIDE SEQUENCE [LARGE SCALE GENOMIC DNA]</scope>
    <source>
        <strain evidence="2 3">DSM 12116</strain>
    </source>
</reference>
<protein>
    <submittedName>
        <fullName evidence="2">ImmA/IrrE family metallo-endopeptidase</fullName>
    </submittedName>
</protein>
<evidence type="ECO:0000313" key="2">
    <source>
        <dbReference type="EMBL" id="MBS7528726.1"/>
    </source>
</evidence>
<accession>A0ABS5PVW8</accession>
<dbReference type="PANTHER" id="PTHR43236">
    <property type="entry name" value="ANTITOXIN HIGA1"/>
    <property type="match status" value="1"/>
</dbReference>
<name>A0ABS5PVW8_9FIRM</name>
<keyword evidence="3" id="KW-1185">Reference proteome</keyword>
<dbReference type="InterPro" id="IPR010359">
    <property type="entry name" value="IrrE_HExxH"/>
</dbReference>
<gene>
    <name evidence="2" type="ORF">KHM83_18825</name>
</gene>
<dbReference type="Pfam" id="PF06114">
    <property type="entry name" value="Peptidase_M78"/>
    <property type="match status" value="1"/>
</dbReference>
<organism evidence="2 3">
    <name type="scientific">Fusibacter paucivorans</name>
    <dbReference type="NCBI Taxonomy" id="76009"/>
    <lineage>
        <taxon>Bacteria</taxon>
        <taxon>Bacillati</taxon>
        <taxon>Bacillota</taxon>
        <taxon>Clostridia</taxon>
        <taxon>Eubacteriales</taxon>
        <taxon>Eubacteriales Family XII. Incertae Sedis</taxon>
        <taxon>Fusibacter</taxon>
    </lineage>
</organism>
<evidence type="ECO:0000259" key="1">
    <source>
        <dbReference type="Pfam" id="PF06114"/>
    </source>
</evidence>
<dbReference type="RefSeq" id="WP_213238581.1">
    <property type="nucleotide sequence ID" value="NZ_JAHBCL010000056.1"/>
</dbReference>
<dbReference type="PANTHER" id="PTHR43236:SF1">
    <property type="entry name" value="BLL7220 PROTEIN"/>
    <property type="match status" value="1"/>
</dbReference>
<dbReference type="EMBL" id="JAHBCL010000056">
    <property type="protein sequence ID" value="MBS7528726.1"/>
    <property type="molecule type" value="Genomic_DNA"/>
</dbReference>
<feature type="domain" description="IrrE N-terminal-like" evidence="1">
    <location>
        <begin position="26"/>
        <end position="130"/>
    </location>
</feature>
<evidence type="ECO:0000313" key="3">
    <source>
        <dbReference type="Proteomes" id="UP000746471"/>
    </source>
</evidence>
<sequence>MNDYIIERSTRLVKKYATRDPFEIASNMNIDVLFMDLGNLKGFYKRDGHNRFIVINEGISEPLQKIVCAHELGHDQLHRHLSKSQTLQEFAIYDMKSKPEYEANVFAAELLLSESDILDSFEQGFTFYETVKLLHTDPQLLAIRLMTMKHTKRHYEIPLNIQSDFLKKD</sequence>
<proteinExistence type="predicted"/>
<dbReference type="Gene3D" id="1.10.10.2910">
    <property type="match status" value="1"/>
</dbReference>